<reference evidence="1 2" key="1">
    <citation type="journal article" date="2016" name="Mol. Biol. Evol.">
        <title>Comparative Genomics of Early-Diverging Mushroom-Forming Fungi Provides Insights into the Origins of Lignocellulose Decay Capabilities.</title>
        <authorList>
            <person name="Nagy L.G."/>
            <person name="Riley R."/>
            <person name="Tritt A."/>
            <person name="Adam C."/>
            <person name="Daum C."/>
            <person name="Floudas D."/>
            <person name="Sun H."/>
            <person name="Yadav J.S."/>
            <person name="Pangilinan J."/>
            <person name="Larsson K.H."/>
            <person name="Matsuura K."/>
            <person name="Barry K."/>
            <person name="Labutti K."/>
            <person name="Kuo R."/>
            <person name="Ohm R.A."/>
            <person name="Bhattacharya S.S."/>
            <person name="Shirouzu T."/>
            <person name="Yoshinaga Y."/>
            <person name="Martin F.M."/>
            <person name="Grigoriev I.V."/>
            <person name="Hibbett D.S."/>
        </authorList>
    </citation>
    <scope>NUCLEOTIDE SEQUENCE [LARGE SCALE GENOMIC DNA]</scope>
    <source>
        <strain evidence="1 2">HHB12029</strain>
    </source>
</reference>
<accession>A0A165PNL3</accession>
<gene>
    <name evidence="1" type="ORF">EXIGLDRAFT_734552</name>
</gene>
<name>A0A165PNL3_EXIGL</name>
<dbReference type="Proteomes" id="UP000077266">
    <property type="component" value="Unassembled WGS sequence"/>
</dbReference>
<keyword evidence="2" id="KW-1185">Reference proteome</keyword>
<sequence>MAGLVRPFPPSLVNLTLEHLTAPERAPLPREFLSPALAHRHRRQQLKPSDAAYYAWPVQPSLADSYTSNPTRVLDALAALHEADMIMFEGSTFVVRYSPSLSGLKAMVLVRVPGGEAERHRLVLVFAWDPTDEQGQGGEWKFHDARLFVGGKGPDVDALPPDAGYATLEEAVAEEDDEDE</sequence>
<organism evidence="1 2">
    <name type="scientific">Exidia glandulosa HHB12029</name>
    <dbReference type="NCBI Taxonomy" id="1314781"/>
    <lineage>
        <taxon>Eukaryota</taxon>
        <taxon>Fungi</taxon>
        <taxon>Dikarya</taxon>
        <taxon>Basidiomycota</taxon>
        <taxon>Agaricomycotina</taxon>
        <taxon>Agaricomycetes</taxon>
        <taxon>Auriculariales</taxon>
        <taxon>Exidiaceae</taxon>
        <taxon>Exidia</taxon>
    </lineage>
</organism>
<dbReference type="EMBL" id="KV425888">
    <property type="protein sequence ID" value="KZW02431.1"/>
    <property type="molecule type" value="Genomic_DNA"/>
</dbReference>
<dbReference type="InParanoid" id="A0A165PNL3"/>
<evidence type="ECO:0000313" key="1">
    <source>
        <dbReference type="EMBL" id="KZW02431.1"/>
    </source>
</evidence>
<protein>
    <submittedName>
        <fullName evidence="1">Uncharacterized protein</fullName>
    </submittedName>
</protein>
<evidence type="ECO:0000313" key="2">
    <source>
        <dbReference type="Proteomes" id="UP000077266"/>
    </source>
</evidence>
<dbReference type="AlphaFoldDB" id="A0A165PNL3"/>
<proteinExistence type="predicted"/>